<comment type="subcellular location">
    <subcellularLocation>
        <location evidence="1">Membrane</location>
        <topology evidence="1">Multi-pass membrane protein</topology>
    </subcellularLocation>
</comment>
<protein>
    <submittedName>
        <fullName evidence="10">Prominin-like protein</fullName>
    </submittedName>
</protein>
<accession>A0ABM4TR90</accession>
<feature type="signal peptide" evidence="8">
    <location>
        <begin position="1"/>
        <end position="22"/>
    </location>
</feature>
<gene>
    <name evidence="10" type="primary">LOC108012315</name>
</gene>
<dbReference type="GeneID" id="108012315"/>
<evidence type="ECO:0000256" key="4">
    <source>
        <dbReference type="ARBA" id="ARBA00022989"/>
    </source>
</evidence>
<evidence type="ECO:0000313" key="10">
    <source>
        <dbReference type="RefSeq" id="XP_070852467.1"/>
    </source>
</evidence>
<dbReference type="PANTHER" id="PTHR22730">
    <property type="entry name" value="PROMININ PROM PROTEIN"/>
    <property type="match status" value="1"/>
</dbReference>
<name>A0ABM4TR90_DROSZ</name>
<feature type="transmembrane region" description="Helical" evidence="7">
    <location>
        <begin position="809"/>
        <end position="830"/>
    </location>
</feature>
<keyword evidence="8" id="KW-0732">Signal</keyword>
<evidence type="ECO:0000256" key="1">
    <source>
        <dbReference type="ARBA" id="ARBA00004141"/>
    </source>
</evidence>
<keyword evidence="3 7" id="KW-0812">Transmembrane</keyword>
<feature type="chain" id="PRO_5047318250" evidence="8">
    <location>
        <begin position="23"/>
        <end position="923"/>
    </location>
</feature>
<evidence type="ECO:0000256" key="3">
    <source>
        <dbReference type="ARBA" id="ARBA00022692"/>
    </source>
</evidence>
<organism evidence="9 10">
    <name type="scientific">Drosophila suzukii</name>
    <name type="common">Spotted-wing drosophila fruit fly</name>
    <dbReference type="NCBI Taxonomy" id="28584"/>
    <lineage>
        <taxon>Eukaryota</taxon>
        <taxon>Metazoa</taxon>
        <taxon>Ecdysozoa</taxon>
        <taxon>Arthropoda</taxon>
        <taxon>Hexapoda</taxon>
        <taxon>Insecta</taxon>
        <taxon>Pterygota</taxon>
        <taxon>Neoptera</taxon>
        <taxon>Endopterygota</taxon>
        <taxon>Diptera</taxon>
        <taxon>Brachycera</taxon>
        <taxon>Muscomorpha</taxon>
        <taxon>Ephydroidea</taxon>
        <taxon>Drosophilidae</taxon>
        <taxon>Drosophila</taxon>
        <taxon>Sophophora</taxon>
    </lineage>
</organism>
<reference evidence="10" key="1">
    <citation type="submission" date="2025-08" db="UniProtKB">
        <authorList>
            <consortium name="RefSeq"/>
        </authorList>
    </citation>
    <scope>IDENTIFICATION</scope>
</reference>
<feature type="transmembrane region" description="Helical" evidence="7">
    <location>
        <begin position="491"/>
        <end position="522"/>
    </location>
</feature>
<dbReference type="Pfam" id="PF05478">
    <property type="entry name" value="Prominin"/>
    <property type="match status" value="1"/>
</dbReference>
<comment type="similarity">
    <text evidence="2">Belongs to the prominin family.</text>
</comment>
<dbReference type="RefSeq" id="XP_070852467.1">
    <property type="nucleotide sequence ID" value="XM_070996366.1"/>
</dbReference>
<sequence length="923" mass="103900">MGVLRMFVPIAVLGITFPCISSQVWRTGYKGHGTTHEQMGVVHWPLAEFTQYLSVVNYSDTPEVQTGGMEPAYRIGENILNGIFTDDPPIPPGYVKLRNDETYVLGPKVEQEEWDDLLRSYMLFIFLVICIMIIIISIPCLGICYCCFCCCRRCKQGCPPCEQDRDARRRLICGACLFLLILPIILGLIIAFLSNRTLDLGLEDTSKTMRMGSEDTCTFLRDVSDHIHHLFVYNFEEMERHLTDLLGKAHLHVFMDLSDTSEANSMEELARVLANTPKALNLMKQVNSLEKEIRFLTAQLRDGLRGVKRETNFAVSVLCRVDECRRFLTRNDIQFIDTSTCLNMEELPDSKVYVDALEKIVSTGLADLPQRGLARLREVQEKIKSELDRVSPPIYRDLSLAKETFRAQAKFVTNAIDAVISQVHLATLNSSKSFDDVYERFNESRSTLNLVVCILIIVVLVLLIFALLFGCLGSTSTGPGNGVCSKVTGSWFLLIAIILLFFILSFIFLVGLFYFVLGVVIYEGACAPLRDMSNNTLFRTLEPSVNLMQAMPREDGTTVVPLKVSSAIAACREDEAIFSYLRVNGIYDVDDLMRIQVITNEMPMQKHVFRGDLSSVVLLDTEERGKLNDMRNDKLADYHSTLYTKILCSQFAPISLDTLADRYYDLSETISPKSFKEAVINFKNQNLHLKAYVEHFGNKLQSHIKKITRLLDTIDKLILYENYNFATSIHILLQAVARSEDFIQHRGVQFINTLGKNLSMVVDEQAEEYIGYISAQCNQNVGHCRPLSYIYDRSVQLVCRRLVDPINGYWVGILLCAIFLIPVLILAHFLMCLYTKIMIVPIVAIGGFASVAGARNCPICTGEPYVPPPIISCGGGQQAYCGCRMSGAGTKVFEMDFQETTTDMSSDSLLIITSDDEVKKKDD</sequence>
<evidence type="ECO:0000256" key="2">
    <source>
        <dbReference type="ARBA" id="ARBA00006058"/>
    </source>
</evidence>
<dbReference type="InterPro" id="IPR008795">
    <property type="entry name" value="Prominin"/>
</dbReference>
<keyword evidence="6" id="KW-0325">Glycoprotein</keyword>
<feature type="transmembrane region" description="Helical" evidence="7">
    <location>
        <begin position="448"/>
        <end position="470"/>
    </location>
</feature>
<evidence type="ECO:0000256" key="7">
    <source>
        <dbReference type="SAM" id="Phobius"/>
    </source>
</evidence>
<evidence type="ECO:0000256" key="8">
    <source>
        <dbReference type="SAM" id="SignalP"/>
    </source>
</evidence>
<evidence type="ECO:0000256" key="6">
    <source>
        <dbReference type="ARBA" id="ARBA00023180"/>
    </source>
</evidence>
<keyword evidence="4 7" id="KW-1133">Transmembrane helix</keyword>
<dbReference type="PANTHER" id="PTHR22730:SF1">
    <property type="entry name" value="PROMININ-LIKE PROTEIN"/>
    <property type="match status" value="1"/>
</dbReference>
<dbReference type="Proteomes" id="UP001652628">
    <property type="component" value="Chromosome 3"/>
</dbReference>
<feature type="transmembrane region" description="Helical" evidence="7">
    <location>
        <begin position="171"/>
        <end position="193"/>
    </location>
</feature>
<evidence type="ECO:0000313" key="9">
    <source>
        <dbReference type="Proteomes" id="UP001652628"/>
    </source>
</evidence>
<proteinExistence type="inferred from homology"/>
<keyword evidence="9" id="KW-1185">Reference proteome</keyword>
<feature type="transmembrane region" description="Helical" evidence="7">
    <location>
        <begin position="121"/>
        <end position="150"/>
    </location>
</feature>
<evidence type="ECO:0000256" key="5">
    <source>
        <dbReference type="ARBA" id="ARBA00023136"/>
    </source>
</evidence>
<keyword evidence="5 7" id="KW-0472">Membrane</keyword>